<reference evidence="2 3" key="1">
    <citation type="submission" date="2017-03" db="EMBL/GenBank/DDBJ databases">
        <title>Complete sequence of Clostridium formicaceticum DSM 92.</title>
        <authorList>
            <person name="Poehlein A."/>
            <person name="Karl M."/>
            <person name="Bengelsdorf F.R."/>
            <person name="Duerre P."/>
            <person name="Daniel R."/>
        </authorList>
    </citation>
    <scope>NUCLEOTIDE SEQUENCE [LARGE SCALE GENOMIC DNA]</scope>
    <source>
        <strain evidence="2 3">DSM 92</strain>
    </source>
</reference>
<protein>
    <recommendedName>
        <fullName evidence="4">DUF2809 domain-containing protein</fullName>
    </recommendedName>
</protein>
<evidence type="ECO:0000313" key="3">
    <source>
        <dbReference type="Proteomes" id="UP000192478"/>
    </source>
</evidence>
<keyword evidence="1" id="KW-1133">Transmembrane helix</keyword>
<name>A0AAC9RIX5_9CLOT</name>
<dbReference type="Proteomes" id="UP000192478">
    <property type="component" value="Chromosome"/>
</dbReference>
<feature type="transmembrane region" description="Helical" evidence="1">
    <location>
        <begin position="62"/>
        <end position="83"/>
    </location>
</feature>
<keyword evidence="1" id="KW-0812">Transmembrane</keyword>
<sequence>MELIKISNYIYMNSFLNRFIHSSRKESLTTAMKRNRCIYLILIVLVIILGLGSRSGFGPKWIHLYVGDVLWALMLFFIVGLVFKEKNTYWVAVTAVSIAFLVEFSQLYQATWINAIRHTKIGGLVLGFGFLWTDLLSYTIGISIGVLLEKKVFTYSHIS</sequence>
<evidence type="ECO:0000313" key="2">
    <source>
        <dbReference type="EMBL" id="ARE86891.1"/>
    </source>
</evidence>
<feature type="transmembrane region" description="Helical" evidence="1">
    <location>
        <begin position="37"/>
        <end position="56"/>
    </location>
</feature>
<proteinExistence type="predicted"/>
<gene>
    <name evidence="2" type="ORF">CLFO_12750</name>
</gene>
<feature type="transmembrane region" description="Helical" evidence="1">
    <location>
        <begin position="90"/>
        <end position="109"/>
    </location>
</feature>
<evidence type="ECO:0008006" key="4">
    <source>
        <dbReference type="Google" id="ProtNLM"/>
    </source>
</evidence>
<organism evidence="2 3">
    <name type="scientific">Clostridium formicaceticum</name>
    <dbReference type="NCBI Taxonomy" id="1497"/>
    <lineage>
        <taxon>Bacteria</taxon>
        <taxon>Bacillati</taxon>
        <taxon>Bacillota</taxon>
        <taxon>Clostridia</taxon>
        <taxon>Eubacteriales</taxon>
        <taxon>Clostridiaceae</taxon>
        <taxon>Clostridium</taxon>
    </lineage>
</organism>
<keyword evidence="1" id="KW-0472">Membrane</keyword>
<dbReference type="EMBL" id="CP020559">
    <property type="protein sequence ID" value="ARE86891.1"/>
    <property type="molecule type" value="Genomic_DNA"/>
</dbReference>
<dbReference type="InterPro" id="IPR021257">
    <property type="entry name" value="DUF2809"/>
</dbReference>
<dbReference type="AlphaFoldDB" id="A0AAC9RIX5"/>
<evidence type="ECO:0000256" key="1">
    <source>
        <dbReference type="SAM" id="Phobius"/>
    </source>
</evidence>
<accession>A0AAC9RIX5</accession>
<dbReference type="Pfam" id="PF10990">
    <property type="entry name" value="DUF2809"/>
    <property type="match status" value="1"/>
</dbReference>
<feature type="transmembrane region" description="Helical" evidence="1">
    <location>
        <begin position="121"/>
        <end position="148"/>
    </location>
</feature>